<feature type="domain" description="Pyrrolo-quinoline quinone repeat" evidence="2">
    <location>
        <begin position="264"/>
        <end position="358"/>
    </location>
</feature>
<dbReference type="InterPro" id="IPR015943">
    <property type="entry name" value="WD40/YVTN_repeat-like_dom_sf"/>
</dbReference>
<evidence type="ECO:0000313" key="4">
    <source>
        <dbReference type="Proteomes" id="UP000622317"/>
    </source>
</evidence>
<dbReference type="SUPFAM" id="SSF50998">
    <property type="entry name" value="Quinoprotein alcohol dehydrogenase-like"/>
    <property type="match status" value="1"/>
</dbReference>
<reference evidence="3" key="1">
    <citation type="submission" date="2020-09" db="EMBL/GenBank/DDBJ databases">
        <title>Pelagicoccus enzymogenes sp. nov. with an EPS production, isolated from marine sediment.</title>
        <authorList>
            <person name="Feng X."/>
        </authorList>
    </citation>
    <scope>NUCLEOTIDE SEQUENCE</scope>
    <source>
        <strain evidence="3">NFK12</strain>
    </source>
</reference>
<name>A0A927IIX9_9BACT</name>
<comment type="caution">
    <text evidence="3">The sequence shown here is derived from an EMBL/GenBank/DDBJ whole genome shotgun (WGS) entry which is preliminary data.</text>
</comment>
<gene>
    <name evidence="3" type="ORF">IEN85_19655</name>
</gene>
<feature type="signal peptide" evidence="1">
    <location>
        <begin position="1"/>
        <end position="23"/>
    </location>
</feature>
<dbReference type="PANTHER" id="PTHR34512:SF30">
    <property type="entry name" value="OUTER MEMBRANE PROTEIN ASSEMBLY FACTOR BAMB"/>
    <property type="match status" value="1"/>
</dbReference>
<evidence type="ECO:0000256" key="1">
    <source>
        <dbReference type="SAM" id="SignalP"/>
    </source>
</evidence>
<evidence type="ECO:0000313" key="3">
    <source>
        <dbReference type="EMBL" id="MBD5781726.1"/>
    </source>
</evidence>
<keyword evidence="4" id="KW-1185">Reference proteome</keyword>
<dbReference type="InterPro" id="IPR002372">
    <property type="entry name" value="PQQ_rpt_dom"/>
</dbReference>
<dbReference type="Gene3D" id="2.40.10.480">
    <property type="match status" value="1"/>
</dbReference>
<keyword evidence="1" id="KW-0732">Signal</keyword>
<sequence>MVWAKKLGWLAAAFVLLANSIFAASGDELWSFETGDQIFGSPTLDRNGNVYFGSRDNFVYALTGEGELRWSFEAGDWVDSSPTLSFDEKTLYFGSWDNKMYAVSAESGALQWSFEAKNLIVASPSLDAQGNLFFGASDGFFYSLTAQGELRWFYFVGEEMDSSPAIDGSGNVYVGAFDGQLYSFSNTGELRWSYATGLDVEEGDRRIKSPPTIGENEAVYVGGGDGRLYALTLDGQLLWQFQAPEKVDTGIAVREDGSLVFGSRDGFVYALDENGVYLWESYVGDIFYSTPAVDREGGIYVGSYVGNGVSGISALSESGELVWESLVLGYIDSSPLLSGEGRLYYGSYDGAFRAIEADVQPAISVWNRFGAGRANQSLFIDFLLSQDFEAWLAEEGLESYKANPYSDLDGDGFTLFEEYYFGGNPSLPDASLLAFQWTGADLQLQFVRLDQAVSPYVFHLEISSDLKAWMPVEAVTEVMLEESVAGESRYDKVQLVLPQGASGSAFYRLRVF</sequence>
<dbReference type="InterPro" id="IPR018391">
    <property type="entry name" value="PQQ_b-propeller_rpt"/>
</dbReference>
<organism evidence="3 4">
    <name type="scientific">Pelagicoccus enzymogenes</name>
    <dbReference type="NCBI Taxonomy" id="2773457"/>
    <lineage>
        <taxon>Bacteria</taxon>
        <taxon>Pseudomonadati</taxon>
        <taxon>Verrucomicrobiota</taxon>
        <taxon>Opitutia</taxon>
        <taxon>Puniceicoccales</taxon>
        <taxon>Pelagicoccaceae</taxon>
        <taxon>Pelagicoccus</taxon>
    </lineage>
</organism>
<feature type="domain" description="Pyrrolo-quinoline quinone repeat" evidence="2">
    <location>
        <begin position="23"/>
        <end position="231"/>
    </location>
</feature>
<dbReference type="PANTHER" id="PTHR34512">
    <property type="entry name" value="CELL SURFACE PROTEIN"/>
    <property type="match status" value="1"/>
</dbReference>
<dbReference type="Gene3D" id="2.130.10.10">
    <property type="entry name" value="YVTN repeat-like/Quinoprotein amine dehydrogenase"/>
    <property type="match status" value="2"/>
</dbReference>
<accession>A0A927IIX9</accession>
<dbReference type="Pfam" id="PF13360">
    <property type="entry name" value="PQQ_2"/>
    <property type="match status" value="2"/>
</dbReference>
<dbReference type="SMART" id="SM00564">
    <property type="entry name" value="PQQ"/>
    <property type="match status" value="8"/>
</dbReference>
<dbReference type="InterPro" id="IPR011047">
    <property type="entry name" value="Quinoprotein_ADH-like_sf"/>
</dbReference>
<protein>
    <submittedName>
        <fullName evidence="3">PQQ-like beta-propeller repeat protein</fullName>
    </submittedName>
</protein>
<evidence type="ECO:0000259" key="2">
    <source>
        <dbReference type="Pfam" id="PF13360"/>
    </source>
</evidence>
<dbReference type="AlphaFoldDB" id="A0A927IIX9"/>
<feature type="chain" id="PRO_5037204620" evidence="1">
    <location>
        <begin position="24"/>
        <end position="512"/>
    </location>
</feature>
<proteinExistence type="predicted"/>
<dbReference type="Proteomes" id="UP000622317">
    <property type="component" value="Unassembled WGS sequence"/>
</dbReference>
<dbReference type="EMBL" id="JACYFG010000051">
    <property type="protein sequence ID" value="MBD5781726.1"/>
    <property type="molecule type" value="Genomic_DNA"/>
</dbReference>
<dbReference type="RefSeq" id="WP_191618808.1">
    <property type="nucleotide sequence ID" value="NZ_JACYFG010000051.1"/>
</dbReference>